<evidence type="ECO:0000313" key="3">
    <source>
        <dbReference type="Proteomes" id="UP001153709"/>
    </source>
</evidence>
<protein>
    <recommendedName>
        <fullName evidence="1">DUF7869 domain-containing protein</fullName>
    </recommendedName>
</protein>
<dbReference type="Pfam" id="PF25273">
    <property type="entry name" value="DUF7869"/>
    <property type="match status" value="1"/>
</dbReference>
<keyword evidence="3" id="KW-1185">Reference proteome</keyword>
<dbReference type="EMBL" id="OU898283">
    <property type="protein sequence ID" value="CAG9838697.1"/>
    <property type="molecule type" value="Genomic_DNA"/>
</dbReference>
<name>A0A9N9TAG2_DIABA</name>
<gene>
    <name evidence="2" type="ORF">DIABBA_LOCUS11545</name>
</gene>
<dbReference type="AlphaFoldDB" id="A0A9N9TAG2"/>
<reference evidence="2" key="1">
    <citation type="submission" date="2022-01" db="EMBL/GenBank/DDBJ databases">
        <authorList>
            <person name="King R."/>
        </authorList>
    </citation>
    <scope>NUCLEOTIDE SEQUENCE</scope>
</reference>
<dbReference type="InterPro" id="IPR057191">
    <property type="entry name" value="DUF7869"/>
</dbReference>
<evidence type="ECO:0000313" key="2">
    <source>
        <dbReference type="EMBL" id="CAG9838697.1"/>
    </source>
</evidence>
<accession>A0A9N9TAG2</accession>
<dbReference type="PANTHER" id="PTHR34415:SF1">
    <property type="entry name" value="INTEGRASE CATALYTIC DOMAIN-CONTAINING PROTEIN"/>
    <property type="match status" value="1"/>
</dbReference>
<dbReference type="PANTHER" id="PTHR34415">
    <property type="entry name" value="INTEGRASE CATALYTIC DOMAIN-CONTAINING PROTEIN"/>
    <property type="match status" value="1"/>
</dbReference>
<proteinExistence type="predicted"/>
<organism evidence="2 3">
    <name type="scientific">Diabrotica balteata</name>
    <name type="common">Banded cucumber beetle</name>
    <dbReference type="NCBI Taxonomy" id="107213"/>
    <lineage>
        <taxon>Eukaryota</taxon>
        <taxon>Metazoa</taxon>
        <taxon>Ecdysozoa</taxon>
        <taxon>Arthropoda</taxon>
        <taxon>Hexapoda</taxon>
        <taxon>Insecta</taxon>
        <taxon>Pterygota</taxon>
        <taxon>Neoptera</taxon>
        <taxon>Endopterygota</taxon>
        <taxon>Coleoptera</taxon>
        <taxon>Polyphaga</taxon>
        <taxon>Cucujiformia</taxon>
        <taxon>Chrysomeloidea</taxon>
        <taxon>Chrysomelidae</taxon>
        <taxon>Galerucinae</taxon>
        <taxon>Diabroticina</taxon>
        <taxon>Diabroticites</taxon>
        <taxon>Diabrotica</taxon>
    </lineage>
</organism>
<feature type="domain" description="DUF7869" evidence="1">
    <location>
        <begin position="2"/>
        <end position="106"/>
    </location>
</feature>
<evidence type="ECO:0000259" key="1">
    <source>
        <dbReference type="Pfam" id="PF25273"/>
    </source>
</evidence>
<dbReference type="Proteomes" id="UP001153709">
    <property type="component" value="Chromosome 8"/>
</dbReference>
<sequence>MGTQTVTSFIWTENEYHKGANEISSCLFYYLNSIVDLSPYKTIRLICDGCGGQNKNTILISMVAYWLSKAPGNIKEVQLVFPVTGHSFIPPDRVFGNIEKEIKKQENIVSPTNTLI</sequence>
<dbReference type="OrthoDB" id="6762817at2759"/>